<dbReference type="Gene3D" id="1.25.10.10">
    <property type="entry name" value="Leucine-rich Repeat Variant"/>
    <property type="match status" value="1"/>
</dbReference>
<proteinExistence type="predicted"/>
<accession>A0A5S6QYW0</accession>
<evidence type="ECO:0000256" key="2">
    <source>
        <dbReference type="SAM" id="Phobius"/>
    </source>
</evidence>
<reference evidence="4" key="1">
    <citation type="submission" date="2019-12" db="UniProtKB">
        <authorList>
            <consortium name="WormBaseParasite"/>
        </authorList>
    </citation>
    <scope>IDENTIFICATION</scope>
</reference>
<dbReference type="Proteomes" id="UP000046395">
    <property type="component" value="Unassembled WGS sequence"/>
</dbReference>
<dbReference type="AlphaFoldDB" id="A0A5S6QYW0"/>
<evidence type="ECO:0000313" key="3">
    <source>
        <dbReference type="Proteomes" id="UP000046395"/>
    </source>
</evidence>
<keyword evidence="3" id="KW-1185">Reference proteome</keyword>
<feature type="region of interest" description="Disordered" evidence="1">
    <location>
        <begin position="34"/>
        <end position="53"/>
    </location>
</feature>
<dbReference type="InterPro" id="IPR016024">
    <property type="entry name" value="ARM-type_fold"/>
</dbReference>
<keyword evidence="2" id="KW-1133">Transmembrane helix</keyword>
<evidence type="ECO:0000256" key="1">
    <source>
        <dbReference type="SAM" id="MobiDB-lite"/>
    </source>
</evidence>
<organism evidence="3 4">
    <name type="scientific">Trichuris muris</name>
    <name type="common">Mouse whipworm</name>
    <dbReference type="NCBI Taxonomy" id="70415"/>
    <lineage>
        <taxon>Eukaryota</taxon>
        <taxon>Metazoa</taxon>
        <taxon>Ecdysozoa</taxon>
        <taxon>Nematoda</taxon>
        <taxon>Enoplea</taxon>
        <taxon>Dorylaimia</taxon>
        <taxon>Trichinellida</taxon>
        <taxon>Trichuridae</taxon>
        <taxon>Trichuris</taxon>
    </lineage>
</organism>
<evidence type="ECO:0000313" key="4">
    <source>
        <dbReference type="WBParaSite" id="TMUE_3000012440.1"/>
    </source>
</evidence>
<dbReference type="InterPro" id="IPR011989">
    <property type="entry name" value="ARM-like"/>
</dbReference>
<sequence length="289" mass="32155">MFSQSIQRSTLMIAAYACFAAYVLYVFTNAKKRSRNGPAPPEEPQFAESGHISNEERCSTKSSVDGKEYITGYLETAAFDDFVSEQMTFDDLMEREEMIAKIDCLLLNVNTNADGQPLLLDVEQCVALIRLLNDEDIDLVIRSLIITQAASSMQKNLDVLYTSGLVDQLLGMVKALPLDSLVWPPLLYSIGNLASNVDFHDKVASCLPTLASLVKLEKRETTMTAALLAALVSLTRTVNESEVYMYKEIIPELAKLHSELSERKYVAAIVYNLSTVPELAIVLNEKLRQ</sequence>
<keyword evidence="2" id="KW-0472">Membrane</keyword>
<dbReference type="SUPFAM" id="SSF48371">
    <property type="entry name" value="ARM repeat"/>
    <property type="match status" value="1"/>
</dbReference>
<keyword evidence="2" id="KW-0812">Transmembrane</keyword>
<name>A0A5S6QYW0_TRIMR</name>
<protein>
    <submittedName>
        <fullName evidence="4">Armadillo repeat-containing domain-containing protein</fullName>
    </submittedName>
</protein>
<feature type="transmembrane region" description="Helical" evidence="2">
    <location>
        <begin position="6"/>
        <end position="27"/>
    </location>
</feature>
<dbReference type="WBParaSite" id="TMUE_3000012440.1">
    <property type="protein sequence ID" value="TMUE_3000012440.1"/>
    <property type="gene ID" value="WBGene00290560"/>
</dbReference>